<dbReference type="PANTHER" id="PTHR35850:SF2">
    <property type="entry name" value="TYPE VI SECRETION SYSTEM CONTRACTILE SHEATH SMALL SUBUNIT"/>
    <property type="match status" value="1"/>
</dbReference>
<name>A0ABN8E163_9VIBR</name>
<reference evidence="2" key="1">
    <citation type="submission" date="2021-11" db="EMBL/GenBank/DDBJ databases">
        <authorList>
            <person name="Rodrigo-Torres L."/>
            <person name="Arahal R. D."/>
            <person name="Lucena T."/>
        </authorList>
    </citation>
    <scope>NUCLEOTIDE SEQUENCE</scope>
    <source>
        <strain evidence="2">CECT 7928</strain>
    </source>
</reference>
<feature type="region of interest" description="Disordered" evidence="1">
    <location>
        <begin position="180"/>
        <end position="201"/>
    </location>
</feature>
<evidence type="ECO:0000313" key="2">
    <source>
        <dbReference type="EMBL" id="CAH0538603.1"/>
    </source>
</evidence>
<dbReference type="InterPro" id="IPR008312">
    <property type="entry name" value="T6SS_TssB1"/>
</dbReference>
<organism evidence="2 3">
    <name type="scientific">Vibrio marisflavi CECT 7928</name>
    <dbReference type="NCBI Taxonomy" id="634439"/>
    <lineage>
        <taxon>Bacteria</taxon>
        <taxon>Pseudomonadati</taxon>
        <taxon>Pseudomonadota</taxon>
        <taxon>Gammaproteobacteria</taxon>
        <taxon>Vibrionales</taxon>
        <taxon>Vibrionaceae</taxon>
        <taxon>Vibrio</taxon>
    </lineage>
</organism>
<sequence length="201" mass="22635">MVIMAINKKLPKSRLMIQYDTRVEGEKKKKELPYRMMVLGDFSAGKSKDAQVPFEEREVRTLKHGINSSLKDMGISLNVSVPNSINPSKSPMLNLNFELNSMKDFKPENLAKKIPEINALLQLKEMLSGFEKDIDNNRTLKKTIDNIFSDQAQLQALKESIPQLDNYSLMKKVEGVIDGEISTDSAKDNAEPSDNSEESKA</sequence>
<keyword evidence="3" id="KW-1185">Reference proteome</keyword>
<dbReference type="Proteomes" id="UP000838748">
    <property type="component" value="Unassembled WGS sequence"/>
</dbReference>
<dbReference type="NCBIfam" id="TIGR03358">
    <property type="entry name" value="VI_chp_5"/>
    <property type="match status" value="1"/>
</dbReference>
<protein>
    <recommendedName>
        <fullName evidence="4">Type VI secretion system contractile sheath small subunit</fullName>
    </recommendedName>
</protein>
<comment type="caution">
    <text evidence="2">The sequence shown here is derived from an EMBL/GenBank/DDBJ whole genome shotgun (WGS) entry which is preliminary data.</text>
</comment>
<evidence type="ECO:0008006" key="4">
    <source>
        <dbReference type="Google" id="ProtNLM"/>
    </source>
</evidence>
<dbReference type="PANTHER" id="PTHR35850">
    <property type="entry name" value="CYTOPLASMIC PROTEIN-RELATED"/>
    <property type="match status" value="1"/>
</dbReference>
<gene>
    <name evidence="2" type="ORF">VMF7928_01534</name>
</gene>
<accession>A0ABN8E163</accession>
<evidence type="ECO:0000256" key="1">
    <source>
        <dbReference type="SAM" id="MobiDB-lite"/>
    </source>
</evidence>
<dbReference type="EMBL" id="CAKLDM010000002">
    <property type="protein sequence ID" value="CAH0538603.1"/>
    <property type="molecule type" value="Genomic_DNA"/>
</dbReference>
<evidence type="ECO:0000313" key="3">
    <source>
        <dbReference type="Proteomes" id="UP000838748"/>
    </source>
</evidence>
<dbReference type="Pfam" id="PF05591">
    <property type="entry name" value="T6SS_VipA"/>
    <property type="match status" value="1"/>
</dbReference>
<proteinExistence type="predicted"/>